<keyword evidence="1" id="KW-1133">Transmembrane helix</keyword>
<evidence type="ECO:0000256" key="1">
    <source>
        <dbReference type="SAM" id="Phobius"/>
    </source>
</evidence>
<feature type="transmembrane region" description="Helical" evidence="1">
    <location>
        <begin position="70"/>
        <end position="100"/>
    </location>
</feature>
<dbReference type="AlphaFoldDB" id="A0A841ADS2"/>
<keyword evidence="1" id="KW-0812">Transmembrane</keyword>
<organism evidence="2 3">
    <name type="scientific">Conyzicola lurida</name>
    <dbReference type="NCBI Taxonomy" id="1172621"/>
    <lineage>
        <taxon>Bacteria</taxon>
        <taxon>Bacillati</taxon>
        <taxon>Actinomycetota</taxon>
        <taxon>Actinomycetes</taxon>
        <taxon>Micrococcales</taxon>
        <taxon>Microbacteriaceae</taxon>
        <taxon>Conyzicola</taxon>
    </lineage>
</organism>
<sequence length="116" mass="12443">MADPIEPVPQSFAANPTTYPAGKSPILSILSMISGILGVLAGVVGGGFLFSVAGVVLGHIGQRKEPEAKGFWLTGLITGYVGILLNLIVLGIWIALWILFATSGEMRDFDDFYRYR</sequence>
<dbReference type="GO" id="GO:0051301">
    <property type="term" value="P:cell division"/>
    <property type="evidence" value="ECO:0007669"/>
    <property type="project" value="UniProtKB-KW"/>
</dbReference>
<dbReference type="RefSeq" id="WP_184232804.1">
    <property type="nucleotide sequence ID" value="NZ_JACHMJ010000001.1"/>
</dbReference>
<evidence type="ECO:0000313" key="2">
    <source>
        <dbReference type="EMBL" id="MBB5841870.1"/>
    </source>
</evidence>
<accession>A0A841ADS2</accession>
<comment type="caution">
    <text evidence="2">The sequence shown here is derived from an EMBL/GenBank/DDBJ whole genome shotgun (WGS) entry which is preliminary data.</text>
</comment>
<name>A0A841ADS2_9MICO</name>
<evidence type="ECO:0000313" key="3">
    <source>
        <dbReference type="Proteomes" id="UP000536685"/>
    </source>
</evidence>
<dbReference type="EMBL" id="JACHMJ010000001">
    <property type="protein sequence ID" value="MBB5841870.1"/>
    <property type="molecule type" value="Genomic_DNA"/>
</dbReference>
<keyword evidence="3" id="KW-1185">Reference proteome</keyword>
<proteinExistence type="predicted"/>
<dbReference type="Proteomes" id="UP000536685">
    <property type="component" value="Unassembled WGS sequence"/>
</dbReference>
<keyword evidence="2" id="KW-0132">Cell division</keyword>
<keyword evidence="2" id="KW-0131">Cell cycle</keyword>
<gene>
    <name evidence="2" type="ORF">HD599_000193</name>
</gene>
<keyword evidence="1" id="KW-0472">Membrane</keyword>
<reference evidence="2 3" key="1">
    <citation type="submission" date="2020-08" db="EMBL/GenBank/DDBJ databases">
        <title>Sequencing the genomes of 1000 actinobacteria strains.</title>
        <authorList>
            <person name="Klenk H.-P."/>
        </authorList>
    </citation>
    <scope>NUCLEOTIDE SEQUENCE [LARGE SCALE GENOMIC DNA]</scope>
    <source>
        <strain evidence="2 3">DSM 105784</strain>
    </source>
</reference>
<protein>
    <submittedName>
        <fullName evidence="2">Cell division protein FtsX</fullName>
    </submittedName>
</protein>
<feature type="transmembrane region" description="Helical" evidence="1">
    <location>
        <begin position="26"/>
        <end position="58"/>
    </location>
</feature>